<keyword evidence="1" id="KW-0732">Signal</keyword>
<sequence>MQFTITAILTTLITITAAAPAPQLPAAQDPAYFGLLALHSGSGVHLSSFSAALGSIFAGLPSQNASCDVQDTNTATFYVKDGGLYLYAASATPQQAYVDRSGLGQGKFGYTTGAQGAPHNAERIGWAVTNGDLTFDNSTLIACPNSIQGSWSIWVDTGIANPASNTNCTGITARAVETTTPVGCVYTSN</sequence>
<proteinExistence type="predicted"/>
<name>A0A3D8Q7M6_9HELO</name>
<keyword evidence="3" id="KW-1185">Reference proteome</keyword>
<dbReference type="OrthoDB" id="4093325at2759"/>
<organism evidence="2 3">
    <name type="scientific">Coleophoma crateriformis</name>
    <dbReference type="NCBI Taxonomy" id="565419"/>
    <lineage>
        <taxon>Eukaryota</taxon>
        <taxon>Fungi</taxon>
        <taxon>Dikarya</taxon>
        <taxon>Ascomycota</taxon>
        <taxon>Pezizomycotina</taxon>
        <taxon>Leotiomycetes</taxon>
        <taxon>Helotiales</taxon>
        <taxon>Dermateaceae</taxon>
        <taxon>Coleophoma</taxon>
    </lineage>
</organism>
<feature type="chain" id="PRO_5017675084" evidence="1">
    <location>
        <begin position="19"/>
        <end position="189"/>
    </location>
</feature>
<dbReference type="AlphaFoldDB" id="A0A3D8Q7M6"/>
<dbReference type="EMBL" id="PDLN01000022">
    <property type="protein sequence ID" value="RDW57822.1"/>
    <property type="molecule type" value="Genomic_DNA"/>
</dbReference>
<comment type="caution">
    <text evidence="2">The sequence shown here is derived from an EMBL/GenBank/DDBJ whole genome shotgun (WGS) entry which is preliminary data.</text>
</comment>
<evidence type="ECO:0000256" key="1">
    <source>
        <dbReference type="SAM" id="SignalP"/>
    </source>
</evidence>
<protein>
    <submittedName>
        <fullName evidence="2">Cell wall protein PhiA</fullName>
    </submittedName>
</protein>
<gene>
    <name evidence="2" type="ORF">BP5796_12623</name>
</gene>
<accession>A0A3D8Q7M6</accession>
<evidence type="ECO:0000313" key="3">
    <source>
        <dbReference type="Proteomes" id="UP000256328"/>
    </source>
</evidence>
<reference evidence="2 3" key="1">
    <citation type="journal article" date="2018" name="IMA Fungus">
        <title>IMA Genome-F 9: Draft genome sequence of Annulohypoxylon stygium, Aspergillus mulundensis, Berkeleyomyces basicola (syn. Thielaviopsis basicola), Ceratocystis smalleyi, two Cercospora beticola strains, Coleophoma cylindrospora, Fusarium fracticaudum, Phialophora cf. hyalina, and Morchella septimelata.</title>
        <authorList>
            <person name="Wingfield B.D."/>
            <person name="Bills G.F."/>
            <person name="Dong Y."/>
            <person name="Huang W."/>
            <person name="Nel W.J."/>
            <person name="Swalarsk-Parry B.S."/>
            <person name="Vaghefi N."/>
            <person name="Wilken P.M."/>
            <person name="An Z."/>
            <person name="de Beer Z.W."/>
            <person name="De Vos L."/>
            <person name="Chen L."/>
            <person name="Duong T.A."/>
            <person name="Gao Y."/>
            <person name="Hammerbacher A."/>
            <person name="Kikkert J.R."/>
            <person name="Li Y."/>
            <person name="Li H."/>
            <person name="Li K."/>
            <person name="Li Q."/>
            <person name="Liu X."/>
            <person name="Ma X."/>
            <person name="Naidoo K."/>
            <person name="Pethybridge S.J."/>
            <person name="Sun J."/>
            <person name="Steenkamp E.T."/>
            <person name="van der Nest M.A."/>
            <person name="van Wyk S."/>
            <person name="Wingfield M.J."/>
            <person name="Xiong C."/>
            <person name="Yue Q."/>
            <person name="Zhang X."/>
        </authorList>
    </citation>
    <scope>NUCLEOTIDE SEQUENCE [LARGE SCALE GENOMIC DNA]</scope>
    <source>
        <strain evidence="2 3">BP5796</strain>
    </source>
</reference>
<evidence type="ECO:0000313" key="2">
    <source>
        <dbReference type="EMBL" id="RDW57822.1"/>
    </source>
</evidence>
<feature type="signal peptide" evidence="1">
    <location>
        <begin position="1"/>
        <end position="18"/>
    </location>
</feature>
<dbReference type="Proteomes" id="UP000256328">
    <property type="component" value="Unassembled WGS sequence"/>
</dbReference>